<dbReference type="InterPro" id="IPR021354">
    <property type="entry name" value="DUF2975"/>
</dbReference>
<sequence length="158" mass="16742">MQRIATIGAKTVIVVALVLSLAGQVFFVPLLAAEAVRELPAAEGLRWPGIIGCWAIILCAQLALVCMWRLLSMVARQRIFDRRAFRVVDVMTGSAIGATALFAIAFAILMAANAMPPVVGIFLIMGFFGAAGIGLLLVVMRGLLAKATALETEMAEVV</sequence>
<name>A0AA94KZD1_9MICO</name>
<evidence type="ECO:0000256" key="1">
    <source>
        <dbReference type="SAM" id="Phobius"/>
    </source>
</evidence>
<dbReference type="Proteomes" id="UP000198506">
    <property type="component" value="Unassembled WGS sequence"/>
</dbReference>
<dbReference type="RefSeq" id="WP_092916834.1">
    <property type="nucleotide sequence ID" value="NZ_FOZN01000002.1"/>
</dbReference>
<keyword evidence="3" id="KW-1185">Reference proteome</keyword>
<keyword evidence="1" id="KW-1133">Transmembrane helix</keyword>
<accession>A0AA94KZD1</accession>
<feature type="transmembrane region" description="Helical" evidence="1">
    <location>
        <begin position="118"/>
        <end position="139"/>
    </location>
</feature>
<organism evidence="2 3">
    <name type="scientific">Agrococcus baldri</name>
    <dbReference type="NCBI Taxonomy" id="153730"/>
    <lineage>
        <taxon>Bacteria</taxon>
        <taxon>Bacillati</taxon>
        <taxon>Actinomycetota</taxon>
        <taxon>Actinomycetes</taxon>
        <taxon>Micrococcales</taxon>
        <taxon>Microbacteriaceae</taxon>
        <taxon>Agrococcus</taxon>
    </lineage>
</organism>
<feature type="transmembrane region" description="Helical" evidence="1">
    <location>
        <begin position="12"/>
        <end position="33"/>
    </location>
</feature>
<gene>
    <name evidence="2" type="ORF">SAMN04487783_1171</name>
</gene>
<keyword evidence="1" id="KW-0472">Membrane</keyword>
<proteinExistence type="predicted"/>
<comment type="caution">
    <text evidence="2">The sequence shown here is derived from an EMBL/GenBank/DDBJ whole genome shotgun (WGS) entry which is preliminary data.</text>
</comment>
<evidence type="ECO:0000313" key="2">
    <source>
        <dbReference type="EMBL" id="SFS08880.1"/>
    </source>
</evidence>
<feature type="transmembrane region" description="Helical" evidence="1">
    <location>
        <begin position="92"/>
        <end position="112"/>
    </location>
</feature>
<dbReference type="Pfam" id="PF11188">
    <property type="entry name" value="DUF2975"/>
    <property type="match status" value="1"/>
</dbReference>
<dbReference type="AlphaFoldDB" id="A0AA94KZD1"/>
<dbReference type="EMBL" id="FOZN01000002">
    <property type="protein sequence ID" value="SFS08880.1"/>
    <property type="molecule type" value="Genomic_DNA"/>
</dbReference>
<reference evidence="2 3" key="1">
    <citation type="submission" date="2016-10" db="EMBL/GenBank/DDBJ databases">
        <authorList>
            <person name="Varghese N."/>
            <person name="Submissions S."/>
        </authorList>
    </citation>
    <scope>NUCLEOTIDE SEQUENCE [LARGE SCALE GENOMIC DNA]</scope>
    <source>
        <strain evidence="2 3">IAM 15147</strain>
    </source>
</reference>
<protein>
    <recommendedName>
        <fullName evidence="4">DUF2975 domain-containing protein</fullName>
    </recommendedName>
</protein>
<keyword evidence="1" id="KW-0812">Transmembrane</keyword>
<evidence type="ECO:0008006" key="4">
    <source>
        <dbReference type="Google" id="ProtNLM"/>
    </source>
</evidence>
<evidence type="ECO:0000313" key="3">
    <source>
        <dbReference type="Proteomes" id="UP000198506"/>
    </source>
</evidence>
<feature type="transmembrane region" description="Helical" evidence="1">
    <location>
        <begin position="45"/>
        <end position="71"/>
    </location>
</feature>